<dbReference type="Gene3D" id="3.30.70.1290">
    <property type="entry name" value="Transposase IS200-like"/>
    <property type="match status" value="1"/>
</dbReference>
<evidence type="ECO:0000313" key="3">
    <source>
        <dbReference type="Proteomes" id="UP000467305"/>
    </source>
</evidence>
<keyword evidence="3" id="KW-1185">Reference proteome</keyword>
<comment type="caution">
    <text evidence="2">The sequence shown here is derived from an EMBL/GenBank/DDBJ whole genome shotgun (WGS) entry which is preliminary data.</text>
</comment>
<dbReference type="OrthoDB" id="9788881at2"/>
<dbReference type="RefSeq" id="WP_150901342.1">
    <property type="nucleotide sequence ID" value="NZ_WAAU01000035.1"/>
</dbReference>
<dbReference type="SUPFAM" id="SSF143422">
    <property type="entry name" value="Transposase IS200-like"/>
    <property type="match status" value="1"/>
</dbReference>
<evidence type="ECO:0000259" key="1">
    <source>
        <dbReference type="SMART" id="SM01321"/>
    </source>
</evidence>
<dbReference type="EMBL" id="WAAU01000035">
    <property type="protein sequence ID" value="KAB1153403.1"/>
    <property type="molecule type" value="Genomic_DNA"/>
</dbReference>
<protein>
    <submittedName>
        <fullName evidence="2">Transposase</fullName>
    </submittedName>
</protein>
<dbReference type="InterPro" id="IPR036515">
    <property type="entry name" value="Transposase_17_sf"/>
</dbReference>
<organism evidence="2 3">
    <name type="scientific">Tenacibaculum aiptasiae</name>
    <dbReference type="NCBI Taxonomy" id="426481"/>
    <lineage>
        <taxon>Bacteria</taxon>
        <taxon>Pseudomonadati</taxon>
        <taxon>Bacteroidota</taxon>
        <taxon>Flavobacteriia</taxon>
        <taxon>Flavobacteriales</taxon>
        <taxon>Flavobacteriaceae</taxon>
        <taxon>Tenacibaculum</taxon>
    </lineage>
</organism>
<dbReference type="Proteomes" id="UP000467305">
    <property type="component" value="Unassembled WGS sequence"/>
</dbReference>
<dbReference type="GO" id="GO:0006313">
    <property type="term" value="P:DNA transposition"/>
    <property type="evidence" value="ECO:0007669"/>
    <property type="project" value="InterPro"/>
</dbReference>
<dbReference type="PANTHER" id="PTHR36966">
    <property type="entry name" value="REP-ASSOCIATED TYROSINE TRANSPOSASE"/>
    <property type="match status" value="1"/>
</dbReference>
<dbReference type="InterPro" id="IPR052715">
    <property type="entry name" value="RAYT_transposase"/>
</dbReference>
<dbReference type="GO" id="GO:0004803">
    <property type="term" value="F:transposase activity"/>
    <property type="evidence" value="ECO:0007669"/>
    <property type="project" value="InterPro"/>
</dbReference>
<evidence type="ECO:0000313" key="2">
    <source>
        <dbReference type="EMBL" id="KAB1153403.1"/>
    </source>
</evidence>
<reference evidence="2 3" key="1">
    <citation type="submission" date="2019-09" db="EMBL/GenBank/DDBJ databases">
        <authorList>
            <person name="Cao W.R."/>
        </authorList>
    </citation>
    <scope>NUCLEOTIDE SEQUENCE [LARGE SCALE GENOMIC DNA]</scope>
    <source>
        <strain evidence="3">a4</strain>
    </source>
</reference>
<dbReference type="PANTHER" id="PTHR36966:SF1">
    <property type="entry name" value="REP-ASSOCIATED TYROSINE TRANSPOSASE"/>
    <property type="match status" value="1"/>
</dbReference>
<dbReference type="InterPro" id="IPR002686">
    <property type="entry name" value="Transposase_17"/>
</dbReference>
<gene>
    <name evidence="2" type="ORF">F7018_17165</name>
</gene>
<dbReference type="SMART" id="SM01321">
    <property type="entry name" value="Y1_Tnp"/>
    <property type="match status" value="1"/>
</dbReference>
<dbReference type="GO" id="GO:0043565">
    <property type="term" value="F:sequence-specific DNA binding"/>
    <property type="evidence" value="ECO:0007669"/>
    <property type="project" value="TreeGrafter"/>
</dbReference>
<accession>A0A7J5A7G7</accession>
<dbReference type="Pfam" id="PF01797">
    <property type="entry name" value="Y1_Tnp"/>
    <property type="match status" value="1"/>
</dbReference>
<feature type="domain" description="Transposase IS200-like" evidence="1">
    <location>
        <begin position="8"/>
        <end position="147"/>
    </location>
</feature>
<dbReference type="AlphaFoldDB" id="A0A7J5A7G7"/>
<proteinExistence type="predicted"/>
<sequence length="185" mass="21862">MSTKYKALDNQCYFITITVVGWVDVFTRLSQKYVITDALKYCMKNKGLELYGYCLMHSHIHLLCRATEVKVLSDIIRDFKKYTSKKIITTIKEEAESRREWMLSYFKEACSHLKRKQDYKVWQDGYHAELVYSNSFIKQKLNYIHNNPVTDKIVTSPEEYIFSSARNYADLESVIDVIVLREVLL</sequence>
<name>A0A7J5A7G7_9FLAO</name>
<dbReference type="NCBIfam" id="NF047646">
    <property type="entry name" value="REP_Tyr_transpos"/>
    <property type="match status" value="1"/>
</dbReference>